<sequence>MPSARAAFATIATLASLTLLAGCAPAADPGWASSPKPGASASAAIPAGALFDGDCSRLLPLSDVTRVTGVAGELDRNVGGHGAAPRAVAGLDCEGLIRVGSHDDWVQYSVGVVPAGVGSAQQIAVATGAQQGCPAPETAPGSGVPQCFFSAVRHGWWYDFRLSVSVEGSDAASVERQAAAAPQLVAVIEAALDGVTAPSLTRVPSRSPLDCAALGVAGGVERVLGSGLISPASPDQSSSAADPYPHYHQLSDAASARAGETTCSWRRADDETGYQAIGVTVLPRSTATVDQCAESGEAVQLSGVKRAVRLPSISLSADLCAGDGTSSLVTASPYGPDGTDYDWTDAALATAATWIPGMLAYASR</sequence>
<feature type="signal peptide" evidence="1">
    <location>
        <begin position="1"/>
        <end position="26"/>
    </location>
</feature>
<name>A0A506Y5C5_9MICO</name>
<evidence type="ECO:0000256" key="1">
    <source>
        <dbReference type="SAM" id="SignalP"/>
    </source>
</evidence>
<gene>
    <name evidence="2" type="ORF">FJ657_00495</name>
</gene>
<proteinExistence type="predicted"/>
<dbReference type="Proteomes" id="UP000316252">
    <property type="component" value="Unassembled WGS sequence"/>
</dbReference>
<keyword evidence="3" id="KW-1185">Reference proteome</keyword>
<keyword evidence="1" id="KW-0732">Signal</keyword>
<dbReference type="EMBL" id="VHQG01000001">
    <property type="protein sequence ID" value="TPW77225.1"/>
    <property type="molecule type" value="Genomic_DNA"/>
</dbReference>
<reference evidence="2 3" key="1">
    <citation type="submission" date="2019-06" db="EMBL/GenBank/DDBJ databases">
        <authorList>
            <person name="Li F."/>
        </authorList>
    </citation>
    <scope>NUCLEOTIDE SEQUENCE [LARGE SCALE GENOMIC DNA]</scope>
    <source>
        <strain evidence="2 3">10F1D-1</strain>
    </source>
</reference>
<evidence type="ECO:0000313" key="2">
    <source>
        <dbReference type="EMBL" id="TPW77225.1"/>
    </source>
</evidence>
<organism evidence="2 3">
    <name type="scientific">Schumannella soli</name>
    <dbReference type="NCBI Taxonomy" id="2590779"/>
    <lineage>
        <taxon>Bacteria</taxon>
        <taxon>Bacillati</taxon>
        <taxon>Actinomycetota</taxon>
        <taxon>Actinomycetes</taxon>
        <taxon>Micrococcales</taxon>
        <taxon>Microbacteriaceae</taxon>
        <taxon>Schumannella</taxon>
    </lineage>
</organism>
<comment type="caution">
    <text evidence="2">The sequence shown here is derived from an EMBL/GenBank/DDBJ whole genome shotgun (WGS) entry which is preliminary data.</text>
</comment>
<dbReference type="PROSITE" id="PS51257">
    <property type="entry name" value="PROKAR_LIPOPROTEIN"/>
    <property type="match status" value="1"/>
</dbReference>
<dbReference type="RefSeq" id="WP_141161753.1">
    <property type="nucleotide sequence ID" value="NZ_VHQG01000001.1"/>
</dbReference>
<feature type="chain" id="PRO_5021208121" description="DUF3558 domain-containing protein" evidence="1">
    <location>
        <begin position="27"/>
        <end position="364"/>
    </location>
</feature>
<evidence type="ECO:0008006" key="4">
    <source>
        <dbReference type="Google" id="ProtNLM"/>
    </source>
</evidence>
<dbReference type="AlphaFoldDB" id="A0A506Y5C5"/>
<evidence type="ECO:0000313" key="3">
    <source>
        <dbReference type="Proteomes" id="UP000316252"/>
    </source>
</evidence>
<accession>A0A506Y5C5</accession>
<protein>
    <recommendedName>
        <fullName evidence="4">DUF3558 domain-containing protein</fullName>
    </recommendedName>
</protein>